<feature type="transmembrane region" description="Helical" evidence="1">
    <location>
        <begin position="837"/>
        <end position="860"/>
    </location>
</feature>
<organism evidence="3 4">
    <name type="scientific">Glomus cerebriforme</name>
    <dbReference type="NCBI Taxonomy" id="658196"/>
    <lineage>
        <taxon>Eukaryota</taxon>
        <taxon>Fungi</taxon>
        <taxon>Fungi incertae sedis</taxon>
        <taxon>Mucoromycota</taxon>
        <taxon>Glomeromycotina</taxon>
        <taxon>Glomeromycetes</taxon>
        <taxon>Glomerales</taxon>
        <taxon>Glomeraceae</taxon>
        <taxon>Glomus</taxon>
    </lineage>
</organism>
<comment type="caution">
    <text evidence="3">The sequence shown here is derived from an EMBL/GenBank/DDBJ whole genome shotgun (WGS) entry which is preliminary data.</text>
</comment>
<evidence type="ECO:0000313" key="3">
    <source>
        <dbReference type="EMBL" id="RIA80993.1"/>
    </source>
</evidence>
<dbReference type="Proteomes" id="UP000265703">
    <property type="component" value="Unassembled WGS sequence"/>
</dbReference>
<evidence type="ECO:0000313" key="4">
    <source>
        <dbReference type="Proteomes" id="UP000265703"/>
    </source>
</evidence>
<keyword evidence="1" id="KW-1133">Transmembrane helix</keyword>
<sequence>MNLKVIKRFQKLLLITLLLFNLIQSSTSFITFNKVSYHTKNGNNGTSNLLMFEDNTLVIINGPKTVDSVSVSRITVQVLRNDGNHTSFELKCPLPKCNFKFQKASPLKGYLFIPYRTNIWYGMVLKLDGSSVNERIKFDPDILNIERIMINDDHMLWVEAMEGYLYSYTYFNIPNIEEGTIITRWNGVYFLPKDAIYDIVFTPVGEYSQYTIVYYYNGALYYSYVKPKRNFHNESNELLLIYDYVGLTVDGINCNLDRIDSTIGNCLFNLRNSLLWSTFNYTENGVDFSYRFIQLNMTIGYQVFIMTPLTYRSGFLILGYENNLEIQRFTAFILNKTNLMQQAYLPSFIDEQERQDWIYNNTDFPKINTYYQEFFIPTDVFPVDFKNFKDYEYHFKSIYYFNLLPNNSLILSVLGNNSKYDLWSADLTSSLIEEDNITQGMMLNFKSDLPPNVGLIPSNNSPIQIHSKSINITFGRPIYLQKNNITIYQINNSKKFLRQIFKFDSKFINIDQDKNIVTLTIIESVFNVPGATYSLEIDEQLFRYRTGIDGSVLSNRSSIYYNTATEEYKFAVKATVLLRLTEDGTNLFEKSDDKSLFLKNLTEGLAENIPLNDYSQIKINNYEIDKSINKRQLLLSLLINPPVDKVNNINVEQIKESLDIMIKNLEVTPLSLNNYTKYLDSSYGCALKDDLWDRYKYILIGIVCASIILIALFLLARKKCKEGNNLIIFKLALLISDMVSDFLFVIGNSSNVENLRIPSIVFLVIPMVTNLIFVFHIFITECMDNKKYIVWLKENSQPAAIITILCGGDIAVLKLLSSNLAGFELFNAPLSKKAEKIIYYGVVLNTFMEDVPQLIIQIIYHYKTISYDIIPLISLTTGSIILLSTIVGHTYNIVIRIYTKMKVGDQNNELIKNSLEECDECGEHAISCVQSMLDPQHPKIEMNTDVSKE</sequence>
<evidence type="ECO:0000256" key="2">
    <source>
        <dbReference type="SAM" id="SignalP"/>
    </source>
</evidence>
<protein>
    <recommendedName>
        <fullName evidence="5">SbsA Ig-like domain-containing protein</fullName>
    </recommendedName>
</protein>
<keyword evidence="2" id="KW-0732">Signal</keyword>
<dbReference type="AlphaFoldDB" id="A0A397S3K5"/>
<gene>
    <name evidence="3" type="ORF">C1645_837726</name>
</gene>
<keyword evidence="1" id="KW-0472">Membrane</keyword>
<feature type="chain" id="PRO_5017463498" description="SbsA Ig-like domain-containing protein" evidence="2">
    <location>
        <begin position="29"/>
        <end position="949"/>
    </location>
</feature>
<feature type="signal peptide" evidence="2">
    <location>
        <begin position="1"/>
        <end position="28"/>
    </location>
</feature>
<keyword evidence="4" id="KW-1185">Reference proteome</keyword>
<name>A0A397S3K5_9GLOM</name>
<feature type="transmembrane region" description="Helical" evidence="1">
    <location>
        <begin position="727"/>
        <end position="747"/>
    </location>
</feature>
<feature type="transmembrane region" description="Helical" evidence="1">
    <location>
        <begin position="695"/>
        <end position="715"/>
    </location>
</feature>
<feature type="transmembrane region" description="Helical" evidence="1">
    <location>
        <begin position="759"/>
        <end position="779"/>
    </location>
</feature>
<dbReference type="STRING" id="658196.A0A397S3K5"/>
<reference evidence="3 4" key="1">
    <citation type="submission" date="2018-06" db="EMBL/GenBank/DDBJ databases">
        <title>Comparative genomics reveals the genomic features of Rhizophagus irregularis, R. cerebriforme, R. diaphanum and Gigaspora rosea, and their symbiotic lifestyle signature.</title>
        <authorList>
            <person name="Morin E."/>
            <person name="San Clemente H."/>
            <person name="Chen E.C.H."/>
            <person name="De La Providencia I."/>
            <person name="Hainaut M."/>
            <person name="Kuo A."/>
            <person name="Kohler A."/>
            <person name="Murat C."/>
            <person name="Tang N."/>
            <person name="Roy S."/>
            <person name="Loubradou J."/>
            <person name="Henrissat B."/>
            <person name="Grigoriev I.V."/>
            <person name="Corradi N."/>
            <person name="Roux C."/>
            <person name="Martin F.M."/>
        </authorList>
    </citation>
    <scope>NUCLEOTIDE SEQUENCE [LARGE SCALE GENOMIC DNA]</scope>
    <source>
        <strain evidence="3 4">DAOM 227022</strain>
    </source>
</reference>
<evidence type="ECO:0008006" key="5">
    <source>
        <dbReference type="Google" id="ProtNLM"/>
    </source>
</evidence>
<feature type="transmembrane region" description="Helical" evidence="1">
    <location>
        <begin position="872"/>
        <end position="891"/>
    </location>
</feature>
<keyword evidence="1" id="KW-0812">Transmembrane</keyword>
<dbReference type="EMBL" id="QKYT01000866">
    <property type="protein sequence ID" value="RIA80993.1"/>
    <property type="molecule type" value="Genomic_DNA"/>
</dbReference>
<accession>A0A397S3K5</accession>
<dbReference type="OrthoDB" id="2447233at2759"/>
<evidence type="ECO:0000256" key="1">
    <source>
        <dbReference type="SAM" id="Phobius"/>
    </source>
</evidence>
<proteinExistence type="predicted"/>